<gene>
    <name evidence="8" type="ORF">C1I92_09680</name>
</gene>
<evidence type="ECO:0000313" key="9">
    <source>
        <dbReference type="Proteomes" id="UP000248764"/>
    </source>
</evidence>
<evidence type="ECO:0000256" key="2">
    <source>
        <dbReference type="ARBA" id="ARBA00007441"/>
    </source>
</evidence>
<keyword evidence="5" id="KW-0663">Pyridoxal phosphate</keyword>
<comment type="cofactor">
    <cofactor evidence="1 6">
        <name>pyridoxal 5'-phosphate</name>
        <dbReference type="ChEBI" id="CHEBI:597326"/>
    </cofactor>
</comment>
<organism evidence="8 9">
    <name type="scientific">Jiangella anatolica</name>
    <dbReference type="NCBI Taxonomy" id="2670374"/>
    <lineage>
        <taxon>Bacteria</taxon>
        <taxon>Bacillati</taxon>
        <taxon>Actinomycetota</taxon>
        <taxon>Actinomycetes</taxon>
        <taxon>Jiangellales</taxon>
        <taxon>Jiangellaceae</taxon>
        <taxon>Jiangella</taxon>
    </lineage>
</organism>
<evidence type="ECO:0000256" key="3">
    <source>
        <dbReference type="ARBA" id="ARBA00022576"/>
    </source>
</evidence>
<evidence type="ECO:0000256" key="1">
    <source>
        <dbReference type="ARBA" id="ARBA00001933"/>
    </source>
</evidence>
<dbReference type="GO" id="GO:0008483">
    <property type="term" value="F:transaminase activity"/>
    <property type="evidence" value="ECO:0007669"/>
    <property type="project" value="UniProtKB-KW"/>
</dbReference>
<dbReference type="AlphaFoldDB" id="A0A2W2BUP6"/>
<evidence type="ECO:0000259" key="7">
    <source>
        <dbReference type="Pfam" id="PF00155"/>
    </source>
</evidence>
<dbReference type="Proteomes" id="UP000248764">
    <property type="component" value="Unassembled WGS sequence"/>
</dbReference>
<dbReference type="EC" id="2.6.1.-" evidence="6"/>
<feature type="domain" description="Aminotransferase class I/classII large" evidence="7">
    <location>
        <begin position="39"/>
        <end position="328"/>
    </location>
</feature>
<keyword evidence="4 6" id="KW-0808">Transferase</keyword>
<keyword evidence="3 6" id="KW-0032">Aminotransferase</keyword>
<dbReference type="RefSeq" id="WP_111254458.1">
    <property type="nucleotide sequence ID" value="NZ_POTW01000018.1"/>
</dbReference>
<reference evidence="8 9" key="1">
    <citation type="submission" date="2018-01" db="EMBL/GenBank/DDBJ databases">
        <title>Draft genome sequence of Jiangella sp. GTF31.</title>
        <authorList>
            <person name="Sahin N."/>
            <person name="Ay H."/>
            <person name="Saygin H."/>
        </authorList>
    </citation>
    <scope>NUCLEOTIDE SEQUENCE [LARGE SCALE GENOMIC DNA]</scope>
    <source>
        <strain evidence="8 9">GTF31</strain>
    </source>
</reference>
<dbReference type="Pfam" id="PF00155">
    <property type="entry name" value="Aminotran_1_2"/>
    <property type="match status" value="1"/>
</dbReference>
<evidence type="ECO:0000256" key="4">
    <source>
        <dbReference type="ARBA" id="ARBA00022679"/>
    </source>
</evidence>
<name>A0A2W2BUP6_9ACTN</name>
<dbReference type="InterPro" id="IPR015421">
    <property type="entry name" value="PyrdxlP-dep_Trfase_major"/>
</dbReference>
<evidence type="ECO:0000313" key="8">
    <source>
        <dbReference type="EMBL" id="PZF84114.1"/>
    </source>
</evidence>
<comment type="similarity">
    <text evidence="2 6">Belongs to the class-I pyridoxal-phosphate-dependent aminotransferase family.</text>
</comment>
<evidence type="ECO:0000256" key="6">
    <source>
        <dbReference type="RuleBase" id="RU000481"/>
    </source>
</evidence>
<protein>
    <recommendedName>
        <fullName evidence="6">Aminotransferase</fullName>
        <ecNumber evidence="6">2.6.1.-</ecNumber>
    </recommendedName>
</protein>
<dbReference type="EMBL" id="POTW01000018">
    <property type="protein sequence ID" value="PZF84114.1"/>
    <property type="molecule type" value="Genomic_DNA"/>
</dbReference>
<dbReference type="CDD" id="cd00609">
    <property type="entry name" value="AAT_like"/>
    <property type="match status" value="1"/>
</dbReference>
<dbReference type="Gene3D" id="3.40.640.10">
    <property type="entry name" value="Type I PLP-dependent aspartate aminotransferase-like (Major domain)"/>
    <property type="match status" value="1"/>
</dbReference>
<dbReference type="InterPro" id="IPR015424">
    <property type="entry name" value="PyrdxlP-dep_Trfase"/>
</dbReference>
<dbReference type="PANTHER" id="PTHR46383:SF1">
    <property type="entry name" value="ASPARTATE AMINOTRANSFERASE"/>
    <property type="match status" value="1"/>
</dbReference>
<evidence type="ECO:0000256" key="5">
    <source>
        <dbReference type="ARBA" id="ARBA00022898"/>
    </source>
</evidence>
<dbReference type="GO" id="GO:0030170">
    <property type="term" value="F:pyridoxal phosphate binding"/>
    <property type="evidence" value="ECO:0007669"/>
    <property type="project" value="InterPro"/>
</dbReference>
<dbReference type="InterPro" id="IPR004838">
    <property type="entry name" value="NHTrfase_class1_PyrdxlP-BS"/>
</dbReference>
<dbReference type="GO" id="GO:0006520">
    <property type="term" value="P:amino acid metabolic process"/>
    <property type="evidence" value="ECO:0007669"/>
    <property type="project" value="InterPro"/>
</dbReference>
<comment type="caution">
    <text evidence="8">The sequence shown here is derived from an EMBL/GenBank/DDBJ whole genome shotgun (WGS) entry which is preliminary data.</text>
</comment>
<dbReference type="InterPro" id="IPR050596">
    <property type="entry name" value="AspAT/PAT-like"/>
</dbReference>
<sequence>MSVPVSPTLALDEALADKRRHGLPVLPLGFGEAGLPVHPALREALAIGSSRNAYGPVAGTPELREAAAGYWGRRGLPTDWDLVVAGPGSKPLLYGLLLALGGDIVAPSPGWVSYRAQARLTGHRPIHVPTAPGQGGVPQPELVAEAVRAARAAGRTVRSVVVTTPDNPTGDVPSRATVQRLADVARDLDLAIVSNEIYRDLVHDPSTFVHSPAEFAPERTIVTTGLSKSLALCGWRLGVMRLPDSPLGRSLLADVLGVASEIWSSPAAPVQYAAAYAFGEPEELTERVERSRRLHGAVVRAVADRLRRAGAVLPTPRAGFYLYPDFSGWGEFLERDHGIATGRQLTAHLLGAYGLGGLPAADFEGGHDTLRLRLSTSLLYGDTDVQRYAALAADDPTRLPWIRAHLDRLDEILGDLARHADAVQDQRLAG</sequence>
<keyword evidence="9" id="KW-1185">Reference proteome</keyword>
<dbReference type="PANTHER" id="PTHR46383">
    <property type="entry name" value="ASPARTATE AMINOTRANSFERASE"/>
    <property type="match status" value="1"/>
</dbReference>
<proteinExistence type="inferred from homology"/>
<dbReference type="Gene3D" id="3.90.1150.10">
    <property type="entry name" value="Aspartate Aminotransferase, domain 1"/>
    <property type="match status" value="1"/>
</dbReference>
<dbReference type="PROSITE" id="PS00105">
    <property type="entry name" value="AA_TRANSFER_CLASS_1"/>
    <property type="match status" value="1"/>
</dbReference>
<dbReference type="SUPFAM" id="SSF53383">
    <property type="entry name" value="PLP-dependent transferases"/>
    <property type="match status" value="1"/>
</dbReference>
<dbReference type="InterPro" id="IPR015422">
    <property type="entry name" value="PyrdxlP-dep_Trfase_small"/>
</dbReference>
<accession>A0A2W2BUP6</accession>
<dbReference type="InterPro" id="IPR004839">
    <property type="entry name" value="Aminotransferase_I/II_large"/>
</dbReference>